<reference evidence="2 3" key="1">
    <citation type="submission" date="2019-02" db="EMBL/GenBank/DDBJ databases">
        <title>Kribbella capetownensis sp. nov. and Kribbella speibonae sp. nov., isolated from soil.</title>
        <authorList>
            <person name="Curtis S.M."/>
            <person name="Norton I."/>
            <person name="Everest G.J."/>
            <person name="Meyers P.R."/>
        </authorList>
    </citation>
    <scope>NUCLEOTIDE SEQUENCE [LARGE SCALE GENOMIC DNA]</scope>
    <source>
        <strain evidence="2 3">YM55</strain>
    </source>
</reference>
<feature type="region of interest" description="Disordered" evidence="1">
    <location>
        <begin position="302"/>
        <end position="342"/>
    </location>
</feature>
<comment type="caution">
    <text evidence="2">The sequence shown here is derived from an EMBL/GenBank/DDBJ whole genome shotgun (WGS) entry which is preliminary data.</text>
</comment>
<gene>
    <name evidence="2" type="ORF">E0H92_30595</name>
</gene>
<dbReference type="Proteomes" id="UP000294225">
    <property type="component" value="Unassembled WGS sequence"/>
</dbReference>
<evidence type="ECO:0000256" key="1">
    <source>
        <dbReference type="SAM" id="MobiDB-lite"/>
    </source>
</evidence>
<dbReference type="AlphaFoldDB" id="A0A4R0ILE3"/>
<feature type="compositionally biased region" description="Low complexity" evidence="1">
    <location>
        <begin position="310"/>
        <end position="328"/>
    </location>
</feature>
<evidence type="ECO:0000313" key="3">
    <source>
        <dbReference type="Proteomes" id="UP000294225"/>
    </source>
</evidence>
<name>A0A4R0ILE3_9ACTN</name>
<sequence>MPESGQRVPEDSPTYREFSRLYDLARQIRPTGVDRWSRELYATSGPGGFDQRTGAIGIHEPLLRAGLTRSATDNPRRQARALATVLNRVTQAGMEVDAPGEANAVGTAQSQGLHEGVGSVRAVNDFELFTRSAGYPQLAFDGTQQSGAYVATNDLIQQASGPSVDRLDLISRLNNGPAVMQFDQLAEAVVRNRLQEVAPPEGADRRTVRRELITTMLHPQWDSLAQRSPEAGQHVAGEISKALNAKVDEIRQRYQQTGRVVGGDGALQRDAERAHQPTAHQPRQKAEEVLAARFLSGVARATGGRAPSLGDGSRAAAARASAPVRGASTPHPRTPNGRGQSC</sequence>
<organism evidence="2 3">
    <name type="scientific">Kribbella speibonae</name>
    <dbReference type="NCBI Taxonomy" id="1572660"/>
    <lineage>
        <taxon>Bacteria</taxon>
        <taxon>Bacillati</taxon>
        <taxon>Actinomycetota</taxon>
        <taxon>Actinomycetes</taxon>
        <taxon>Propionibacteriales</taxon>
        <taxon>Kribbellaceae</taxon>
        <taxon>Kribbella</taxon>
    </lineage>
</organism>
<protein>
    <submittedName>
        <fullName evidence="2">Uncharacterized protein</fullName>
    </submittedName>
</protein>
<proteinExistence type="predicted"/>
<feature type="region of interest" description="Disordered" evidence="1">
    <location>
        <begin position="257"/>
        <end position="285"/>
    </location>
</feature>
<accession>A0A4R0ILE3</accession>
<dbReference type="EMBL" id="SJKC01000004">
    <property type="protein sequence ID" value="TCC34363.1"/>
    <property type="molecule type" value="Genomic_DNA"/>
</dbReference>
<evidence type="ECO:0000313" key="2">
    <source>
        <dbReference type="EMBL" id="TCC34363.1"/>
    </source>
</evidence>
<dbReference type="RefSeq" id="WP_131498694.1">
    <property type="nucleotide sequence ID" value="NZ_SJKC01000004.1"/>
</dbReference>